<proteinExistence type="predicted"/>
<accession>A0AA40AEK6</accession>
<keyword evidence="3" id="KW-1185">Reference proteome</keyword>
<reference evidence="2" key="1">
    <citation type="submission" date="2023-06" db="EMBL/GenBank/DDBJ databases">
        <title>Genome-scale phylogeny and comparative genomics of the fungal order Sordariales.</title>
        <authorList>
            <consortium name="Lawrence Berkeley National Laboratory"/>
            <person name="Hensen N."/>
            <person name="Bonometti L."/>
            <person name="Westerberg I."/>
            <person name="Brannstrom I.O."/>
            <person name="Guillou S."/>
            <person name="Cros-Aarteil S."/>
            <person name="Calhoun S."/>
            <person name="Haridas S."/>
            <person name="Kuo A."/>
            <person name="Mondo S."/>
            <person name="Pangilinan J."/>
            <person name="Riley R."/>
            <person name="Labutti K."/>
            <person name="Andreopoulos B."/>
            <person name="Lipzen A."/>
            <person name="Chen C."/>
            <person name="Yanf M."/>
            <person name="Daum C."/>
            <person name="Ng V."/>
            <person name="Clum A."/>
            <person name="Steindorff A."/>
            <person name="Ohm R."/>
            <person name="Martin F."/>
            <person name="Silar P."/>
            <person name="Natvig D."/>
            <person name="Lalanne C."/>
            <person name="Gautier V."/>
            <person name="Ament-Velasquez S.L."/>
            <person name="Kruys A."/>
            <person name="Hutchinson M.I."/>
            <person name="Powell A.J."/>
            <person name="Barry K."/>
            <person name="Miller A.N."/>
            <person name="Grigoriev I.V."/>
            <person name="Debuchy R."/>
            <person name="Gladieux P."/>
            <person name="Thoren M.H."/>
            <person name="Johannesson H."/>
        </authorList>
    </citation>
    <scope>NUCLEOTIDE SEQUENCE</scope>
    <source>
        <strain evidence="2">CBS 540.89</strain>
    </source>
</reference>
<evidence type="ECO:0000313" key="2">
    <source>
        <dbReference type="EMBL" id="KAK0714447.1"/>
    </source>
</evidence>
<comment type="caution">
    <text evidence="2">The sequence shown here is derived from an EMBL/GenBank/DDBJ whole genome shotgun (WGS) entry which is preliminary data.</text>
</comment>
<dbReference type="Proteomes" id="UP001172159">
    <property type="component" value="Unassembled WGS sequence"/>
</dbReference>
<dbReference type="AlphaFoldDB" id="A0AA40AEK6"/>
<dbReference type="EMBL" id="JAUKTV010000015">
    <property type="protein sequence ID" value="KAK0714447.1"/>
    <property type="molecule type" value="Genomic_DNA"/>
</dbReference>
<sequence>MELKETVCIPACGAPDTTAPAACWNEMEEPMGFRAGTGNFKARTQCRGLGSPSWAVFSGQLGVALALWMVWIADSEISTSGKSAAQCRGPRREGSSPRYGGTTYTSIRAPTEGCGLWLCNGEPVQRERCAKSHKFSCDGVGDAMQETETEKEYKKVVLSLHRFGPVGDCVFSSGRTCEQAEVFCGKDQAAQGSENQAPTFSRMGRLKRYSSCKSFVVEPSPAIVGTRKFWTISMLCLHAPVPCCRSPLSFADKIRRFC</sequence>
<name>A0AA40AEK6_9PEZI</name>
<protein>
    <submittedName>
        <fullName evidence="2">Uncharacterized protein</fullName>
    </submittedName>
</protein>
<feature type="region of interest" description="Disordered" evidence="1">
    <location>
        <begin position="82"/>
        <end position="102"/>
    </location>
</feature>
<evidence type="ECO:0000256" key="1">
    <source>
        <dbReference type="SAM" id="MobiDB-lite"/>
    </source>
</evidence>
<gene>
    <name evidence="2" type="ORF">B0T21DRAFT_71457</name>
</gene>
<organism evidence="2 3">
    <name type="scientific">Apiosordaria backusii</name>
    <dbReference type="NCBI Taxonomy" id="314023"/>
    <lineage>
        <taxon>Eukaryota</taxon>
        <taxon>Fungi</taxon>
        <taxon>Dikarya</taxon>
        <taxon>Ascomycota</taxon>
        <taxon>Pezizomycotina</taxon>
        <taxon>Sordariomycetes</taxon>
        <taxon>Sordariomycetidae</taxon>
        <taxon>Sordariales</taxon>
        <taxon>Lasiosphaeriaceae</taxon>
        <taxon>Apiosordaria</taxon>
    </lineage>
</organism>
<evidence type="ECO:0000313" key="3">
    <source>
        <dbReference type="Proteomes" id="UP001172159"/>
    </source>
</evidence>